<organism evidence="1 2">
    <name type="scientific">Aphis craccivora</name>
    <name type="common">Cowpea aphid</name>
    <dbReference type="NCBI Taxonomy" id="307492"/>
    <lineage>
        <taxon>Eukaryota</taxon>
        <taxon>Metazoa</taxon>
        <taxon>Ecdysozoa</taxon>
        <taxon>Arthropoda</taxon>
        <taxon>Hexapoda</taxon>
        <taxon>Insecta</taxon>
        <taxon>Pterygota</taxon>
        <taxon>Neoptera</taxon>
        <taxon>Paraneoptera</taxon>
        <taxon>Hemiptera</taxon>
        <taxon>Sternorrhyncha</taxon>
        <taxon>Aphidomorpha</taxon>
        <taxon>Aphidoidea</taxon>
        <taxon>Aphididae</taxon>
        <taxon>Aphidini</taxon>
        <taxon>Aphis</taxon>
        <taxon>Aphis</taxon>
    </lineage>
</organism>
<sequence>MRRSRTVKICLNRNDKLANGYLTMYTVQHRSDDYSRFGSLDNCSAFPFENHMKVLKKYVRKINQPLQ</sequence>
<dbReference type="EMBL" id="VUJU01013679">
    <property type="protein sequence ID" value="KAF0704022.1"/>
    <property type="molecule type" value="Genomic_DNA"/>
</dbReference>
<proteinExistence type="predicted"/>
<dbReference type="OrthoDB" id="8007085at2759"/>
<keyword evidence="2" id="KW-1185">Reference proteome</keyword>
<reference evidence="1 2" key="1">
    <citation type="submission" date="2019-08" db="EMBL/GenBank/DDBJ databases">
        <title>Whole genome of Aphis craccivora.</title>
        <authorList>
            <person name="Voronova N.V."/>
            <person name="Shulinski R.S."/>
            <person name="Bandarenka Y.V."/>
            <person name="Zhorov D.G."/>
            <person name="Warner D."/>
        </authorList>
    </citation>
    <scope>NUCLEOTIDE SEQUENCE [LARGE SCALE GENOMIC DNA]</scope>
    <source>
        <strain evidence="1">180601</strain>
        <tissue evidence="1">Whole Body</tissue>
    </source>
</reference>
<name>A0A6G0VNZ6_APHCR</name>
<protein>
    <submittedName>
        <fullName evidence="1">Uncharacterized protein</fullName>
    </submittedName>
</protein>
<evidence type="ECO:0000313" key="2">
    <source>
        <dbReference type="Proteomes" id="UP000478052"/>
    </source>
</evidence>
<dbReference type="Proteomes" id="UP000478052">
    <property type="component" value="Unassembled WGS sequence"/>
</dbReference>
<dbReference type="AlphaFoldDB" id="A0A6G0VNZ6"/>
<gene>
    <name evidence="1" type="ORF">FWK35_00029288</name>
</gene>
<comment type="caution">
    <text evidence="1">The sequence shown here is derived from an EMBL/GenBank/DDBJ whole genome shotgun (WGS) entry which is preliminary data.</text>
</comment>
<evidence type="ECO:0000313" key="1">
    <source>
        <dbReference type="EMBL" id="KAF0704022.1"/>
    </source>
</evidence>
<accession>A0A6G0VNZ6</accession>